<reference evidence="2 3" key="1">
    <citation type="journal article" date="2014" name="Int. J. Syst. Evol. Microbiol.">
        <title>Rhodoluna lacicola gen. nov., sp. nov., a planktonic freshwater bacterium with stream-lined genome.</title>
        <authorList>
            <person name="Hahn M."/>
            <person name="Schmidt J."/>
            <person name="Taipale S.J."/>
            <person name="Doolittle W.F."/>
            <person name="Koll U."/>
        </authorList>
    </citation>
    <scope>NUCLEOTIDE SEQUENCE [LARGE SCALE GENOMIC DNA]</scope>
    <source>
        <strain evidence="2 3">MWH-Ta8</strain>
    </source>
</reference>
<organism evidence="2 3">
    <name type="scientific">Rhodoluna lacicola</name>
    <dbReference type="NCBI Taxonomy" id="529884"/>
    <lineage>
        <taxon>Bacteria</taxon>
        <taxon>Bacillati</taxon>
        <taxon>Actinomycetota</taxon>
        <taxon>Actinomycetes</taxon>
        <taxon>Micrococcales</taxon>
        <taxon>Microbacteriaceae</taxon>
        <taxon>Luna cluster</taxon>
        <taxon>Luna-1 subcluster</taxon>
        <taxon>Rhodoluna</taxon>
    </lineage>
</organism>
<evidence type="ECO:0000313" key="2">
    <source>
        <dbReference type="EMBL" id="AIC46877.1"/>
    </source>
</evidence>
<feature type="chain" id="PRO_5001588012" evidence="1">
    <location>
        <begin position="30"/>
        <end position="190"/>
    </location>
</feature>
<sequence>MTKNFKRSAIVAASAATVLSLAVATPSFAHQGVGSKSSTSETRVAPVAHTEATLPVTITDIPATVTQIGKITKGAKFVAYALAADATAIPATQPTTGGKPAKVEANISSNSTVSYALEIHVPVTAGTTKFAVYNAAGVGAFVTVTVDAAGVATATTSAALTAAYVEPTKPALGEGKGFKGERGFKKGHRR</sequence>
<protein>
    <submittedName>
        <fullName evidence="2">Uncharacterized protein</fullName>
    </submittedName>
</protein>
<feature type="signal peptide" evidence="1">
    <location>
        <begin position="1"/>
        <end position="29"/>
    </location>
</feature>
<dbReference type="AlphaFoldDB" id="A0A060JE71"/>
<evidence type="ECO:0000313" key="3">
    <source>
        <dbReference type="Proteomes" id="UP000067708"/>
    </source>
</evidence>
<evidence type="ECO:0000256" key="1">
    <source>
        <dbReference type="SAM" id="SignalP"/>
    </source>
</evidence>
<dbReference type="HOGENOM" id="CLU_1426989_0_0_11"/>
<keyword evidence="3" id="KW-1185">Reference proteome</keyword>
<dbReference type="Proteomes" id="UP000067708">
    <property type="component" value="Chromosome"/>
</dbReference>
<keyword evidence="1" id="KW-0732">Signal</keyword>
<dbReference type="eggNOG" id="ENOG50325GD">
    <property type="taxonomic scope" value="Bacteria"/>
</dbReference>
<dbReference type="EMBL" id="CP007490">
    <property type="protein sequence ID" value="AIC46877.1"/>
    <property type="molecule type" value="Genomic_DNA"/>
</dbReference>
<dbReference type="STRING" id="529884.Rhola_00000460"/>
<name>A0A060JE71_9MICO</name>
<gene>
    <name evidence="2" type="ORF">Rhola_00000460</name>
</gene>
<dbReference type="RefSeq" id="WP_144239007.1">
    <property type="nucleotide sequence ID" value="NZ_CP007490.1"/>
</dbReference>
<dbReference type="KEGG" id="rla:Rhola_00000460"/>
<accession>A0A060JE71</accession>
<proteinExistence type="predicted"/>